<keyword evidence="3" id="KW-1185">Reference proteome</keyword>
<gene>
    <name evidence="2" type="ORF">EBN03_20280</name>
</gene>
<feature type="compositionally biased region" description="Low complexity" evidence="1">
    <location>
        <begin position="332"/>
        <end position="347"/>
    </location>
</feature>
<reference evidence="2 3" key="1">
    <citation type="submission" date="2018-10" db="EMBL/GenBank/DDBJ databases">
        <title>Isolation from cow dung.</title>
        <authorList>
            <person name="Ling L."/>
        </authorList>
    </citation>
    <scope>NUCLEOTIDE SEQUENCE [LARGE SCALE GENOMIC DNA]</scope>
    <source>
        <strain evidence="2 3">NEAU-LL90</strain>
    </source>
</reference>
<feature type="region of interest" description="Disordered" evidence="1">
    <location>
        <begin position="1"/>
        <end position="99"/>
    </location>
</feature>
<accession>A0A3M2L509</accession>
<feature type="region of interest" description="Disordered" evidence="1">
    <location>
        <begin position="185"/>
        <end position="561"/>
    </location>
</feature>
<feature type="compositionally biased region" description="Polar residues" evidence="1">
    <location>
        <begin position="247"/>
        <end position="256"/>
    </location>
</feature>
<sequence length="641" mass="65405">MSQWTAPAAETSTTTSGFTGYSAPPAISEPPSGRRAAPERLSAPPLPTRTPHETVIPEPAGRFAEVPRPIGTESTGTAPQRAVMSDVSRPTVSEVPRALPGADSAYGLLADANRSMLPDSGGHGVASAYSAPTAFPEPALTVQPELPAAAESPLTRFTEPPRVSGATPTAFPEPVRALTETPAITWPEEQSAATWTPRPLSGLTTPDAGHTEIPAAAEPANPAARFTVPDRPELPRPTLSGPIEPDVSSTSITDSNLPVYRDPARDAVDVALPVRDSNARLPRAARGTDTGVPRLSGPGRADAEPVQRAAESRLTETGWPEPVSPAPTVGSAGFTEPATPAAAEPFGSSLSATGSSLPQSTASSLPRPERSVPSAVEGLLASEPVESTPPQPVGTALPQPISGSPSQANGSSLPNSNGSSLSSSNGSSLPSSNSGSLSSSNTGSLSSANGSSLSAANGNSVPRPDRGAHADSPRAVTPEAAGRPIIRRHQPVTTEPDRATEPERTSEPTDTDSVAQPVVTATPRSETGGSRHATPSRPAFSPTVHPAPEPSYQTTVPAMPVVPDETEDPATVDMRLVMRLMVASNALIAAADAAPASDPAVTPVVKAAHQAHAAAVDVVSAWFGGRGQMREFAAALLAATE</sequence>
<feature type="compositionally biased region" description="Polar residues" evidence="1">
    <location>
        <begin position="348"/>
        <end position="364"/>
    </location>
</feature>
<evidence type="ECO:0000256" key="1">
    <source>
        <dbReference type="SAM" id="MobiDB-lite"/>
    </source>
</evidence>
<feature type="compositionally biased region" description="Low complexity" evidence="1">
    <location>
        <begin position="408"/>
        <end position="460"/>
    </location>
</feature>
<name>A0A3M2L509_9NOCA</name>
<dbReference type="Proteomes" id="UP000279275">
    <property type="component" value="Unassembled WGS sequence"/>
</dbReference>
<evidence type="ECO:0000313" key="2">
    <source>
        <dbReference type="EMBL" id="RMI30965.1"/>
    </source>
</evidence>
<dbReference type="AlphaFoldDB" id="A0A3M2L509"/>
<comment type="caution">
    <text evidence="2">The sequence shown here is derived from an EMBL/GenBank/DDBJ whole genome shotgun (WGS) entry which is preliminary data.</text>
</comment>
<evidence type="ECO:0000313" key="3">
    <source>
        <dbReference type="Proteomes" id="UP000279275"/>
    </source>
</evidence>
<feature type="compositionally biased region" description="Low complexity" evidence="1">
    <location>
        <begin position="1"/>
        <end position="20"/>
    </location>
</feature>
<proteinExistence type="predicted"/>
<feature type="compositionally biased region" description="Low complexity" evidence="1">
    <location>
        <begin position="214"/>
        <end position="224"/>
    </location>
</feature>
<feature type="compositionally biased region" description="Basic and acidic residues" evidence="1">
    <location>
        <begin position="495"/>
        <end position="507"/>
    </location>
</feature>
<organism evidence="2 3">
    <name type="scientific">Nocardia stercoris</name>
    <dbReference type="NCBI Taxonomy" id="2483361"/>
    <lineage>
        <taxon>Bacteria</taxon>
        <taxon>Bacillati</taxon>
        <taxon>Actinomycetota</taxon>
        <taxon>Actinomycetes</taxon>
        <taxon>Mycobacteriales</taxon>
        <taxon>Nocardiaceae</taxon>
        <taxon>Nocardia</taxon>
    </lineage>
</organism>
<feature type="compositionally biased region" description="Basic and acidic residues" evidence="1">
    <location>
        <begin position="463"/>
        <end position="472"/>
    </location>
</feature>
<feature type="compositionally biased region" description="Basic and acidic residues" evidence="1">
    <location>
        <begin position="301"/>
        <end position="314"/>
    </location>
</feature>
<dbReference type="EMBL" id="RFFH01000008">
    <property type="protein sequence ID" value="RMI30965.1"/>
    <property type="molecule type" value="Genomic_DNA"/>
</dbReference>
<protein>
    <submittedName>
        <fullName evidence="2">Uncharacterized protein</fullName>
    </submittedName>
</protein>